<evidence type="ECO:0000313" key="3">
    <source>
        <dbReference type="Proteomes" id="UP000448943"/>
    </source>
</evidence>
<accession>A0A6N9Q527</accession>
<feature type="domain" description="Calcineurin-like phosphoesterase" evidence="1">
    <location>
        <begin position="40"/>
        <end position="236"/>
    </location>
</feature>
<dbReference type="NCBIfam" id="NF033679">
    <property type="entry name" value="DNRLRE_dom"/>
    <property type="match status" value="1"/>
</dbReference>
<keyword evidence="3" id="KW-1185">Reference proteome</keyword>
<dbReference type="Pfam" id="PF00149">
    <property type="entry name" value="Metallophos"/>
    <property type="match status" value="1"/>
</dbReference>
<dbReference type="OrthoDB" id="7051823at2"/>
<dbReference type="SUPFAM" id="SSF56300">
    <property type="entry name" value="Metallo-dependent phosphatases"/>
    <property type="match status" value="1"/>
</dbReference>
<dbReference type="AlphaFoldDB" id="A0A6N9Q527"/>
<dbReference type="GO" id="GO:0016787">
    <property type="term" value="F:hydrolase activity"/>
    <property type="evidence" value="ECO:0007669"/>
    <property type="project" value="InterPro"/>
</dbReference>
<dbReference type="RefSeq" id="WP_160646756.1">
    <property type="nucleotide sequence ID" value="NZ_SIJB01000028.1"/>
</dbReference>
<name>A0A6N9Q527_9BACL</name>
<gene>
    <name evidence="2" type="ORF">ERL59_13405</name>
</gene>
<dbReference type="InterPro" id="IPR051918">
    <property type="entry name" value="STPP_CPPED1"/>
</dbReference>
<evidence type="ECO:0000313" key="2">
    <source>
        <dbReference type="EMBL" id="NBI29955.1"/>
    </source>
</evidence>
<proteinExistence type="predicted"/>
<comment type="caution">
    <text evidence="2">The sequence shown here is derived from an EMBL/GenBank/DDBJ whole genome shotgun (WGS) entry which is preliminary data.</text>
</comment>
<sequence length="521" mass="58146">MSFVFNKKNFIILLATIITLSLFISWKSINETDAATTSFRFVVMGDSRGSSDGINETTLRSLLTEVESLSTQPEFIFFTGDQVMGGSDVAQELSDWNDLVDDYFPLNKVYPALGNHEDDETIFSNSLTHLPANQLEGYQRTSYYFDFGNARFITLNSNRKDRGNYVIDSTQRAWLESILENSGKTHHFVQFHVPAYPIGAHYGKSLDANREQRDALWDIFDEYNVTAVMTGHEHNYNRREIDSSFNANGYRFENSIYQVTIGGAGAPLSTINRDSQNVDIGPIASYHYMVVDVVDEIAKFNLYDVNSNLIDSFEVERSSDSTQPSTTTIDFQNGVYPTSAYEGTSDSYLSENDSTVNFGSERTLLIDGDDPSRTGKNKYAILKWDVSDIPANKSVISANITLDVTDASSSSYEIYELKRDWYEAEVSWEQNTNGSNWEQFGADSLSDRGSTVLGVITTNTTGTYTVELNVDGISVVQSWIDDSSLNNGLMIANSSNTNGLDISSSEAVNSTLRPKLTIIYE</sequence>
<evidence type="ECO:0000259" key="1">
    <source>
        <dbReference type="Pfam" id="PF00149"/>
    </source>
</evidence>
<dbReference type="InterPro" id="IPR004843">
    <property type="entry name" value="Calcineurin-like_PHP"/>
</dbReference>
<dbReference type="PANTHER" id="PTHR43143">
    <property type="entry name" value="METALLOPHOSPHOESTERASE, CALCINEURIN SUPERFAMILY"/>
    <property type="match status" value="1"/>
</dbReference>
<protein>
    <submittedName>
        <fullName evidence="2">DNRLRE domain-containing protein</fullName>
    </submittedName>
</protein>
<dbReference type="InterPro" id="IPR029052">
    <property type="entry name" value="Metallo-depent_PP-like"/>
</dbReference>
<dbReference type="Proteomes" id="UP000448943">
    <property type="component" value="Unassembled WGS sequence"/>
</dbReference>
<reference evidence="2 3" key="1">
    <citation type="submission" date="2019-01" db="EMBL/GenBank/DDBJ databases">
        <title>Chengkuizengella sp. nov., isolated from deep-sea sediment of East Pacific Ocean.</title>
        <authorList>
            <person name="Yang J."/>
            <person name="Lai Q."/>
            <person name="Shao Z."/>
        </authorList>
    </citation>
    <scope>NUCLEOTIDE SEQUENCE [LARGE SCALE GENOMIC DNA]</scope>
    <source>
        <strain evidence="2 3">YPA3-1-1</strain>
    </source>
</reference>
<organism evidence="2 3">
    <name type="scientific">Chengkuizengella marina</name>
    <dbReference type="NCBI Taxonomy" id="2507566"/>
    <lineage>
        <taxon>Bacteria</taxon>
        <taxon>Bacillati</taxon>
        <taxon>Bacillota</taxon>
        <taxon>Bacilli</taxon>
        <taxon>Bacillales</taxon>
        <taxon>Paenibacillaceae</taxon>
        <taxon>Chengkuizengella</taxon>
    </lineage>
</organism>
<dbReference type="Gene3D" id="3.60.21.10">
    <property type="match status" value="1"/>
</dbReference>
<dbReference type="EMBL" id="SIJB01000028">
    <property type="protein sequence ID" value="NBI29955.1"/>
    <property type="molecule type" value="Genomic_DNA"/>
</dbReference>
<dbReference type="PANTHER" id="PTHR43143:SF1">
    <property type="entry name" value="SERINE_THREONINE-PROTEIN PHOSPHATASE CPPED1"/>
    <property type="match status" value="1"/>
</dbReference>